<feature type="region of interest" description="Disordered" evidence="1">
    <location>
        <begin position="605"/>
        <end position="626"/>
    </location>
</feature>
<reference evidence="3" key="1">
    <citation type="journal article" date="2009" name="Science">
        <title>The B73 maize genome: complexity, diversity, and dynamics.</title>
        <authorList>
            <person name="Schnable P.S."/>
            <person name="Ware D."/>
            <person name="Fulton R.S."/>
            <person name="Stein J.C."/>
            <person name="Wei F."/>
            <person name="Pasternak S."/>
            <person name="Liang C."/>
            <person name="Zhang J."/>
            <person name="Fulton L."/>
            <person name="Graves T.A."/>
            <person name="Minx P."/>
            <person name="Reily A.D."/>
            <person name="Courtney L."/>
            <person name="Kruchowski S.S."/>
            <person name="Tomlinson C."/>
            <person name="Strong C."/>
            <person name="Delehaunty K."/>
            <person name="Fronick C."/>
            <person name="Courtney B."/>
            <person name="Rock S.M."/>
            <person name="Belter E."/>
            <person name="Du F."/>
            <person name="Kim K."/>
            <person name="Abbott R.M."/>
            <person name="Cotton M."/>
            <person name="Levy A."/>
            <person name="Marchetto P."/>
            <person name="Ochoa K."/>
            <person name="Jackson S.M."/>
            <person name="Gillam B."/>
            <person name="Chen W."/>
            <person name="Yan L."/>
            <person name="Higginbotham J."/>
            <person name="Cardenas M."/>
            <person name="Waligorski J."/>
            <person name="Applebaum E."/>
            <person name="Phelps L."/>
            <person name="Falcone J."/>
            <person name="Kanchi K."/>
            <person name="Thane T."/>
            <person name="Scimone A."/>
            <person name="Thane N."/>
            <person name="Henke J."/>
            <person name="Wang T."/>
            <person name="Ruppert J."/>
            <person name="Shah N."/>
            <person name="Rotter K."/>
            <person name="Hodges J."/>
            <person name="Ingenthron E."/>
            <person name="Cordes M."/>
            <person name="Kohlberg S."/>
            <person name="Sgro J."/>
            <person name="Delgado B."/>
            <person name="Mead K."/>
            <person name="Chinwalla A."/>
            <person name="Leonard S."/>
            <person name="Crouse K."/>
            <person name="Collura K."/>
            <person name="Kudrna D."/>
            <person name="Currie J."/>
            <person name="He R."/>
            <person name="Angelova A."/>
            <person name="Rajasekar S."/>
            <person name="Mueller T."/>
            <person name="Lomeli R."/>
            <person name="Scara G."/>
            <person name="Ko A."/>
            <person name="Delaney K."/>
            <person name="Wissotski M."/>
            <person name="Lopez G."/>
            <person name="Campos D."/>
            <person name="Braidotti M."/>
            <person name="Ashley E."/>
            <person name="Golser W."/>
            <person name="Kim H."/>
            <person name="Lee S."/>
            <person name="Lin J."/>
            <person name="Dujmic Z."/>
            <person name="Kim W."/>
            <person name="Talag J."/>
            <person name="Zuccolo A."/>
            <person name="Fan C."/>
            <person name="Sebastian A."/>
            <person name="Kramer M."/>
            <person name="Spiegel L."/>
            <person name="Nascimento L."/>
            <person name="Zutavern T."/>
            <person name="Miller B."/>
            <person name="Ambroise C."/>
            <person name="Muller S."/>
            <person name="Spooner W."/>
            <person name="Narechania A."/>
            <person name="Ren L."/>
            <person name="Wei S."/>
            <person name="Kumari S."/>
            <person name="Faga B."/>
            <person name="Levy M.J."/>
            <person name="McMahan L."/>
            <person name="Van Buren P."/>
            <person name="Vaughn M.W."/>
            <person name="Ying K."/>
            <person name="Yeh C.-T."/>
            <person name="Emrich S.J."/>
            <person name="Jia Y."/>
            <person name="Kalyanaraman A."/>
            <person name="Hsia A.-P."/>
            <person name="Barbazuk W.B."/>
            <person name="Baucom R.S."/>
            <person name="Brutnell T.P."/>
            <person name="Carpita N.C."/>
            <person name="Chaparro C."/>
            <person name="Chia J.-M."/>
            <person name="Deragon J.-M."/>
            <person name="Estill J.C."/>
            <person name="Fu Y."/>
            <person name="Jeddeloh J.A."/>
            <person name="Han Y."/>
            <person name="Lee H."/>
            <person name="Li P."/>
            <person name="Lisch D.R."/>
            <person name="Liu S."/>
            <person name="Liu Z."/>
            <person name="Nagel D.H."/>
            <person name="McCann M.C."/>
            <person name="SanMiguel P."/>
            <person name="Myers A.M."/>
            <person name="Nettleton D."/>
            <person name="Nguyen J."/>
            <person name="Penning B.W."/>
            <person name="Ponnala L."/>
            <person name="Schneider K.L."/>
            <person name="Schwartz D.C."/>
            <person name="Sharma A."/>
            <person name="Soderlund C."/>
            <person name="Springer N.M."/>
            <person name="Sun Q."/>
            <person name="Wang H."/>
            <person name="Waterman M."/>
            <person name="Westerman R."/>
            <person name="Wolfgruber T.K."/>
            <person name="Yang L."/>
            <person name="Yu Y."/>
            <person name="Zhang L."/>
            <person name="Zhou S."/>
            <person name="Zhu Q."/>
            <person name="Bennetzen J.L."/>
            <person name="Dawe R.K."/>
            <person name="Jiang J."/>
            <person name="Jiang N."/>
            <person name="Presting G.G."/>
            <person name="Wessler S.R."/>
            <person name="Aluru S."/>
            <person name="Martienssen R.A."/>
            <person name="Clifton S.W."/>
            <person name="McCombie W.R."/>
            <person name="Wing R.A."/>
            <person name="Wilson R.K."/>
        </authorList>
    </citation>
    <scope>NUCLEOTIDE SEQUENCE [LARGE SCALE GENOMIC DNA]</scope>
    <source>
        <strain evidence="3">cv. B73</strain>
    </source>
</reference>
<feature type="compositionally biased region" description="Basic and acidic residues" evidence="1">
    <location>
        <begin position="400"/>
        <end position="422"/>
    </location>
</feature>
<feature type="compositionally biased region" description="Basic residues" evidence="1">
    <location>
        <begin position="52"/>
        <end position="65"/>
    </location>
</feature>
<feature type="compositionally biased region" description="Basic and acidic residues" evidence="1">
    <location>
        <begin position="158"/>
        <end position="168"/>
    </location>
</feature>
<feature type="compositionally biased region" description="Low complexity" evidence="1">
    <location>
        <begin position="513"/>
        <end position="529"/>
    </location>
</feature>
<feature type="region of interest" description="Disordered" evidence="1">
    <location>
        <begin position="513"/>
        <end position="565"/>
    </location>
</feature>
<dbReference type="OrthoDB" id="67700at2759"/>
<feature type="compositionally biased region" description="Basic residues" evidence="1">
    <location>
        <begin position="113"/>
        <end position="125"/>
    </location>
</feature>
<feature type="compositionally biased region" description="Basic residues" evidence="1">
    <location>
        <begin position="331"/>
        <end position="357"/>
    </location>
</feature>
<organism evidence="2 3">
    <name type="scientific">Zea mays</name>
    <name type="common">Maize</name>
    <dbReference type="NCBI Taxonomy" id="4577"/>
    <lineage>
        <taxon>Eukaryota</taxon>
        <taxon>Viridiplantae</taxon>
        <taxon>Streptophyta</taxon>
        <taxon>Embryophyta</taxon>
        <taxon>Tracheophyta</taxon>
        <taxon>Spermatophyta</taxon>
        <taxon>Magnoliopsida</taxon>
        <taxon>Liliopsida</taxon>
        <taxon>Poales</taxon>
        <taxon>Poaceae</taxon>
        <taxon>PACMAD clade</taxon>
        <taxon>Panicoideae</taxon>
        <taxon>Andropogonodae</taxon>
        <taxon>Andropogoneae</taxon>
        <taxon>Tripsacinae</taxon>
        <taxon>Zea</taxon>
    </lineage>
</organism>
<feature type="compositionally biased region" description="Low complexity" evidence="1">
    <location>
        <begin position="612"/>
        <end position="624"/>
    </location>
</feature>
<name>A0A804PWQ6_MAIZE</name>
<feature type="compositionally biased region" description="Low complexity" evidence="1">
    <location>
        <begin position="191"/>
        <end position="202"/>
    </location>
</feature>
<feature type="compositionally biased region" description="Low complexity" evidence="1">
    <location>
        <begin position="275"/>
        <end position="295"/>
    </location>
</feature>
<feature type="compositionally biased region" description="Gly residues" evidence="1">
    <location>
        <begin position="220"/>
        <end position="231"/>
    </location>
</feature>
<feature type="compositionally biased region" description="Basic residues" evidence="1">
    <location>
        <begin position="429"/>
        <end position="452"/>
    </location>
</feature>
<feature type="compositionally biased region" description="Low complexity" evidence="1">
    <location>
        <begin position="126"/>
        <end position="145"/>
    </location>
</feature>
<dbReference type="GeneID" id="103629725"/>
<dbReference type="EnsemblPlants" id="Zm00001eb275810_T002">
    <property type="protein sequence ID" value="Zm00001eb275810_P002"/>
    <property type="gene ID" value="Zm00001eb275810"/>
</dbReference>
<keyword evidence="3" id="KW-1185">Reference proteome</keyword>
<protein>
    <submittedName>
        <fullName evidence="2">Uncharacterized protein</fullName>
    </submittedName>
</protein>
<reference evidence="2" key="2">
    <citation type="submission" date="2019-07" db="EMBL/GenBank/DDBJ databases">
        <authorList>
            <person name="Seetharam A."/>
            <person name="Woodhouse M."/>
            <person name="Cannon E."/>
        </authorList>
    </citation>
    <scope>NUCLEOTIDE SEQUENCE [LARGE SCALE GENOMIC DNA]</scope>
    <source>
        <strain evidence="2">cv. B73</strain>
    </source>
</reference>
<feature type="region of interest" description="Disordered" evidence="1">
    <location>
        <begin position="1"/>
        <end position="475"/>
    </location>
</feature>
<feature type="compositionally biased region" description="Gly residues" evidence="1">
    <location>
        <begin position="1"/>
        <end position="10"/>
    </location>
</feature>
<feature type="compositionally biased region" description="Basic and acidic residues" evidence="1">
    <location>
        <begin position="453"/>
        <end position="475"/>
    </location>
</feature>
<dbReference type="Gramene" id="Zm00001eb275810_T002">
    <property type="protein sequence ID" value="Zm00001eb275810_P002"/>
    <property type="gene ID" value="Zm00001eb275810"/>
</dbReference>
<feature type="compositionally biased region" description="Basic residues" evidence="1">
    <location>
        <begin position="388"/>
        <end position="399"/>
    </location>
</feature>
<gene>
    <name evidence="2" type="primary">LOC103629725</name>
</gene>
<feature type="compositionally biased region" description="Basic and acidic residues" evidence="1">
    <location>
        <begin position="690"/>
        <end position="702"/>
    </location>
</feature>
<reference evidence="2" key="3">
    <citation type="submission" date="2021-05" db="UniProtKB">
        <authorList>
            <consortium name="EnsemblPlants"/>
        </authorList>
    </citation>
    <scope>IDENTIFICATION</scope>
    <source>
        <strain evidence="2">cv. B73</strain>
    </source>
</reference>
<dbReference type="EnsemblPlants" id="Zm00001eb275810_T001">
    <property type="protein sequence ID" value="Zm00001eb275810_P001"/>
    <property type="gene ID" value="Zm00001eb275810"/>
</dbReference>
<dbReference type="KEGG" id="zma:103629725"/>
<dbReference type="AlphaFoldDB" id="A0A804PWQ6"/>
<dbReference type="Gramene" id="Zm00001eb275810_T001">
    <property type="protein sequence ID" value="Zm00001eb275810_P001"/>
    <property type="gene ID" value="Zm00001eb275810"/>
</dbReference>
<evidence type="ECO:0000313" key="3">
    <source>
        <dbReference type="Proteomes" id="UP000007305"/>
    </source>
</evidence>
<evidence type="ECO:0000256" key="1">
    <source>
        <dbReference type="SAM" id="MobiDB-lite"/>
    </source>
</evidence>
<evidence type="ECO:0000313" key="2">
    <source>
        <dbReference type="EnsemblPlants" id="Zm00001eb275810_P001"/>
    </source>
</evidence>
<proteinExistence type="predicted"/>
<dbReference type="Proteomes" id="UP000007305">
    <property type="component" value="Chromosome 6"/>
</dbReference>
<feature type="region of interest" description="Disordered" evidence="1">
    <location>
        <begin position="690"/>
        <end position="710"/>
    </location>
</feature>
<feature type="compositionally biased region" description="Basic residues" evidence="1">
    <location>
        <begin position="177"/>
        <end position="190"/>
    </location>
</feature>
<sequence length="823" mass="87081">MAQGRGGPGATRGRRDRRLAGRGQAVEHVRPGGADVLSVRARRQGQGPSPQPHHRRAHGPLRRGPPRQLQGQDAPLRPPRQPGVGPGVRLLQVPRPVQRPGGLPQGPRDAGPRRLRRQGHLRPGRGAHAGAPRQPAGPAVVPPGGAARGRGQGARGADAGRLDRDAGRRGVPGGVALRRRGRARGGRRQRALQGLRVAQALVPPRERDRGAGRAAAGAGARAGGIREGAGGQPDPQDVGGGAHAHAEPAVERGPGLRRRRAVRGAAGADGGGPGVPAQGRPAGPRRAAAHALRQAPGPPPLRAVPLVRPREVRRRGGHRGRDAAGAPLRQPRPRARLPRGRLPRHGRVHHVHQRHPPHGAPAVEAARRRARDRHPRRGRAAAHEDPRRPRHHRRVLRRQVRPEVGAHPHHDRQLRPHVERAVHVGSVRPLHRHHHRRLRQLPPRRRQQRRRRAAGEGRPHRQDPHPAVDAGDRPRVHARVPADRAAAVRGEEDGGAPSGRALHLPVAHEHGAPVHAAAAPPDALPAPVHGDAAGRAAVPGDGHRGGAAGARGAAAAPGGGGVHAGRGVAHVEHAAEQGQLLPRRVALLGRRRRRAVVRRRVPLEERGDDGAGARAAAHPGVVPGADPPHRVPLHVPHRALELPAPAAPPAAHGHQDVVGGGGAPGRAGRGVRHVPDVAAAGRGVHAVRPAAERCREDTDGGRRHGHAGGAPAVAARLARPEGDVPLRRVLPPRGGGALRHAVPHRGARRGALRPAPPQVPEQAAFRAQQLLPPPAVARGQHALNPRSRIECYGFTNHNALFFSRECLLRFPFYILSLNVRVCC</sequence>
<feature type="compositionally biased region" description="Basic residues" evidence="1">
    <location>
        <begin position="368"/>
        <end position="380"/>
    </location>
</feature>
<accession>A0A804PWQ6</accession>